<dbReference type="EMBL" id="KJ451625">
    <property type="protein sequence ID" value="AHN66504.1"/>
    <property type="molecule type" value="Genomic_DNA"/>
</dbReference>
<dbReference type="KEGG" id="vg:19487233"/>
<proteinExistence type="predicted"/>
<sequence length="309" mass="36047">MSTINMRDNVMQIMNQANTKAKREIYDYLDNVMQFNDKLRTENDQLKSDNHNLKERVRILESREKAMAVEPVTVPLEPKKTLKEAVTDEELFVDGRIDENDQYLYFGETSDKLYEHIGLDRTRGSIHKDKRPVLLVAKDCSGSMGIWEKYMARCITTWTREMLARKYNYLPIVRYVNFHTEAKEVEEDIFFKGGESGGTIASSAGKLLNLIAEEYNYTGDDDIHVLFLSDGDNLTSDNTRLMNQFNKLAVKSEKVWYVEPNQYNRFSTILKAFTELERKGKLTTFCHQFNTRHQVLNVITKMFQQGEEE</sequence>
<dbReference type="Proteomes" id="UP000019744">
    <property type="component" value="Segment"/>
</dbReference>
<gene>
    <name evidence="2" type="ORF">Bcp1_027</name>
</gene>
<reference evidence="2 3" key="1">
    <citation type="journal article" date="2014" name="Genome Announc.">
        <title>Complete Genome Sequence of Bacillus cereus Sensu Lato Bacteriophage Bcp1.</title>
        <authorList>
            <person name="Schuch R."/>
            <person name="Pelzek A.J."/>
            <person name="Fazzini M.M."/>
            <person name="Nelson D.C."/>
            <person name="Fischetti V.A."/>
        </authorList>
    </citation>
    <scope>NUCLEOTIDE SEQUENCE [LARGE SCALE GENOMIC DNA]</scope>
</reference>
<dbReference type="InterPro" id="IPR006698">
    <property type="entry name" value="UPF0229"/>
</dbReference>
<evidence type="ECO:0000313" key="2">
    <source>
        <dbReference type="EMBL" id="AHN66504.1"/>
    </source>
</evidence>
<dbReference type="OrthoDB" id="10882at10239"/>
<dbReference type="PANTHER" id="PTHR30510:SF2">
    <property type="entry name" value="UPF0229 PROTEIN YEAH"/>
    <property type="match status" value="1"/>
</dbReference>
<dbReference type="GeneID" id="19487233"/>
<dbReference type="PANTHER" id="PTHR30510">
    <property type="entry name" value="UPF0229 PROTEIN YEAH"/>
    <property type="match status" value="1"/>
</dbReference>
<organism evidence="2 3">
    <name type="scientific">Bacillus phage Bcp1</name>
    <dbReference type="NCBI Taxonomy" id="584892"/>
    <lineage>
        <taxon>Viruses</taxon>
        <taxon>Duplodnaviria</taxon>
        <taxon>Heunggongvirae</taxon>
        <taxon>Uroviricota</taxon>
        <taxon>Caudoviricetes</taxon>
        <taxon>Herelleviridae</taxon>
        <taxon>Bastillevirinae</taxon>
        <taxon>Caeruleovirus</taxon>
        <taxon>Caeruleovirus Bcp1</taxon>
    </lineage>
</organism>
<feature type="coiled-coil region" evidence="1">
    <location>
        <begin position="36"/>
        <end position="63"/>
    </location>
</feature>
<accession>X2JIL8</accession>
<keyword evidence="3" id="KW-1185">Reference proteome</keyword>
<protein>
    <submittedName>
        <fullName evidence="2">Putative sporulation protein YhbH</fullName>
    </submittedName>
</protein>
<keyword evidence="1" id="KW-0175">Coiled coil</keyword>
<dbReference type="RefSeq" id="YP_009031307.1">
    <property type="nucleotide sequence ID" value="NC_024137.1"/>
</dbReference>
<name>X2JIL8_9CAUD</name>
<evidence type="ECO:0000256" key="1">
    <source>
        <dbReference type="SAM" id="Coils"/>
    </source>
</evidence>
<dbReference type="Pfam" id="PF04285">
    <property type="entry name" value="DUF444"/>
    <property type="match status" value="1"/>
</dbReference>
<evidence type="ECO:0000313" key="3">
    <source>
        <dbReference type="Proteomes" id="UP000019744"/>
    </source>
</evidence>